<dbReference type="PRINTS" id="PR00421">
    <property type="entry name" value="THIOREDOXIN"/>
</dbReference>
<dbReference type="Gene3D" id="3.40.30.10">
    <property type="entry name" value="Glutaredoxin"/>
    <property type="match status" value="1"/>
</dbReference>
<dbReference type="Proteomes" id="UP001239462">
    <property type="component" value="Unassembled WGS sequence"/>
</dbReference>
<feature type="domain" description="Thioredoxin" evidence="1">
    <location>
        <begin position="2"/>
        <end position="125"/>
    </location>
</feature>
<dbReference type="InterPro" id="IPR013766">
    <property type="entry name" value="Thioredoxin_domain"/>
</dbReference>
<proteinExistence type="predicted"/>
<evidence type="ECO:0000259" key="1">
    <source>
        <dbReference type="PROSITE" id="PS51352"/>
    </source>
</evidence>
<dbReference type="PROSITE" id="PS51352">
    <property type="entry name" value="THIOREDOXIN_2"/>
    <property type="match status" value="1"/>
</dbReference>
<dbReference type="RefSeq" id="WP_149496540.1">
    <property type="nucleotide sequence ID" value="NZ_JASZZN010000004.1"/>
</dbReference>
<evidence type="ECO:0000313" key="2">
    <source>
        <dbReference type="EMBL" id="MDM4015092.1"/>
    </source>
</evidence>
<dbReference type="SUPFAM" id="SSF52833">
    <property type="entry name" value="Thioredoxin-like"/>
    <property type="match status" value="1"/>
</dbReference>
<protein>
    <submittedName>
        <fullName evidence="2">Thioredoxin domain-containing protein</fullName>
    </submittedName>
</protein>
<organism evidence="2 3">
    <name type="scientific">Roseiconus lacunae</name>
    <dbReference type="NCBI Taxonomy" id="2605694"/>
    <lineage>
        <taxon>Bacteria</taxon>
        <taxon>Pseudomonadati</taxon>
        <taxon>Planctomycetota</taxon>
        <taxon>Planctomycetia</taxon>
        <taxon>Pirellulales</taxon>
        <taxon>Pirellulaceae</taxon>
        <taxon>Roseiconus</taxon>
    </lineage>
</organism>
<dbReference type="PANTHER" id="PTHR45663:SF11">
    <property type="entry name" value="GEO12009P1"/>
    <property type="match status" value="1"/>
</dbReference>
<sequence>MFAVGCSSQTSPSDTRESRVVIEVSDQSFHREVLEADEPVLVDMWAPWCQPCVEMKPAFRDAAELLQGEIKVVEINVQENPFINEKYGINQLPTLMLFRHGDVVEKSAGARSVDALLDFVRPFRRNDNIQGKGSVQN</sequence>
<comment type="caution">
    <text evidence="2">The sequence shown here is derived from an EMBL/GenBank/DDBJ whole genome shotgun (WGS) entry which is preliminary data.</text>
</comment>
<reference evidence="2 3" key="1">
    <citation type="submission" date="2023-06" db="EMBL/GenBank/DDBJ databases">
        <title>Roseiconus lacunae JC819 isolated from Gulf of Mannar region, Tamil Nadu.</title>
        <authorList>
            <person name="Pk S."/>
            <person name="Ch S."/>
            <person name="Ch V.R."/>
        </authorList>
    </citation>
    <scope>NUCLEOTIDE SEQUENCE [LARGE SCALE GENOMIC DNA]</scope>
    <source>
        <strain evidence="2 3">JC819</strain>
    </source>
</reference>
<dbReference type="Pfam" id="PF00085">
    <property type="entry name" value="Thioredoxin"/>
    <property type="match status" value="1"/>
</dbReference>
<name>A0ABT7PF30_9BACT</name>
<accession>A0ABT7PF30</accession>
<evidence type="ECO:0000313" key="3">
    <source>
        <dbReference type="Proteomes" id="UP001239462"/>
    </source>
</evidence>
<dbReference type="InterPro" id="IPR036249">
    <property type="entry name" value="Thioredoxin-like_sf"/>
</dbReference>
<dbReference type="PANTHER" id="PTHR45663">
    <property type="entry name" value="GEO12009P1"/>
    <property type="match status" value="1"/>
</dbReference>
<keyword evidence="3" id="KW-1185">Reference proteome</keyword>
<dbReference type="EMBL" id="JASZZN010000004">
    <property type="protein sequence ID" value="MDM4015092.1"/>
    <property type="molecule type" value="Genomic_DNA"/>
</dbReference>
<dbReference type="CDD" id="cd02947">
    <property type="entry name" value="TRX_family"/>
    <property type="match status" value="1"/>
</dbReference>
<gene>
    <name evidence="2" type="ORF">QTN89_06595</name>
</gene>